<evidence type="ECO:0000256" key="1">
    <source>
        <dbReference type="ARBA" id="ARBA00022536"/>
    </source>
</evidence>
<keyword evidence="8" id="KW-1185">Reference proteome</keyword>
<evidence type="ECO:0000313" key="7">
    <source>
        <dbReference type="EMBL" id="ESO87534.1"/>
    </source>
</evidence>
<evidence type="ECO:0000256" key="4">
    <source>
        <dbReference type="PROSITE-ProRule" id="PRU00076"/>
    </source>
</evidence>
<dbReference type="Proteomes" id="UP000030746">
    <property type="component" value="Unassembled WGS sequence"/>
</dbReference>
<dbReference type="PROSITE" id="PS01248">
    <property type="entry name" value="EGF_LAM_1"/>
    <property type="match status" value="1"/>
</dbReference>
<dbReference type="InterPro" id="IPR002049">
    <property type="entry name" value="LE_dom"/>
</dbReference>
<dbReference type="InterPro" id="IPR006212">
    <property type="entry name" value="Furin_repeat"/>
</dbReference>
<dbReference type="PROSITE" id="PS01187">
    <property type="entry name" value="EGF_CA"/>
    <property type="match status" value="1"/>
</dbReference>
<proteinExistence type="predicted"/>
<dbReference type="OMA" id="TDNFNKG"/>
<dbReference type="GeneID" id="20252205"/>
<name>V4BF75_LOTGI</name>
<reference evidence="7 8" key="1">
    <citation type="journal article" date="2013" name="Nature">
        <title>Insights into bilaterian evolution from three spiralian genomes.</title>
        <authorList>
            <person name="Simakov O."/>
            <person name="Marletaz F."/>
            <person name="Cho S.J."/>
            <person name="Edsinger-Gonzales E."/>
            <person name="Havlak P."/>
            <person name="Hellsten U."/>
            <person name="Kuo D.H."/>
            <person name="Larsson T."/>
            <person name="Lv J."/>
            <person name="Arendt D."/>
            <person name="Savage R."/>
            <person name="Osoegawa K."/>
            <person name="de Jong P."/>
            <person name="Grimwood J."/>
            <person name="Chapman J.A."/>
            <person name="Shapiro H."/>
            <person name="Aerts A."/>
            <person name="Otillar R.P."/>
            <person name="Terry A.Y."/>
            <person name="Boore J.L."/>
            <person name="Grigoriev I.V."/>
            <person name="Lindberg D.R."/>
            <person name="Seaver E.C."/>
            <person name="Weisblat D.A."/>
            <person name="Putnam N.H."/>
            <person name="Rokhsar D.S."/>
        </authorList>
    </citation>
    <scope>NUCLEOTIDE SEQUENCE [LARGE SCALE GENOMIC DNA]</scope>
</reference>
<dbReference type="EMBL" id="KB202883">
    <property type="protein sequence ID" value="ESO87534.1"/>
    <property type="molecule type" value="Genomic_DNA"/>
</dbReference>
<feature type="non-terminal residue" evidence="7">
    <location>
        <position position="258"/>
    </location>
</feature>
<keyword evidence="2" id="KW-0106">Calcium</keyword>
<sequence length="258" mass="28621">VLVVFCMLLELLPNVEGKKKFPKCSVCKTITDDFKTGLDKTVKSNYGGGNTNWEEKALGSYAKSEIRLVEVMEFLCKGGDKECHHLLEEHEELVEKYWFEEFGKKDNLDIYKWLCIEQIKACCPENTYGPNCIPCTGGAQRPCSGNGNCDGNGTRKGKGTCSCYHGYKGDLCDDCSDDHFEESRNTTHVVCQKCDQSCKSGCYQAGPTGCEECNTGYELIDETCTDINECTSTTKQSDNLSVCEEGKECVNNEGSFTC</sequence>
<evidence type="ECO:0000256" key="5">
    <source>
        <dbReference type="SAM" id="SignalP"/>
    </source>
</evidence>
<dbReference type="InterPro" id="IPR021852">
    <property type="entry name" value="DUF3456"/>
</dbReference>
<dbReference type="InterPro" id="IPR018097">
    <property type="entry name" value="EGF_Ca-bd_CS"/>
</dbReference>
<feature type="signal peptide" evidence="5">
    <location>
        <begin position="1"/>
        <end position="17"/>
    </location>
</feature>
<dbReference type="KEGG" id="lgi:LOTGIDRAFT_75888"/>
<dbReference type="CTD" id="20252205"/>
<dbReference type="PROSITE" id="PS50026">
    <property type="entry name" value="EGF_3"/>
    <property type="match status" value="1"/>
</dbReference>
<dbReference type="HOGENOM" id="CLU_038974_0_1_1"/>
<feature type="domain" description="EGF-like" evidence="6">
    <location>
        <begin position="131"/>
        <end position="173"/>
    </location>
</feature>
<dbReference type="STRING" id="225164.V4BF75"/>
<keyword evidence="1 4" id="KW-0245">EGF-like domain</keyword>
<feature type="disulfide bond" evidence="4">
    <location>
        <begin position="163"/>
        <end position="172"/>
    </location>
</feature>
<feature type="chain" id="PRO_5004716952" description="EGF-like domain-containing protein" evidence="5">
    <location>
        <begin position="18"/>
        <end position="258"/>
    </location>
</feature>
<feature type="non-terminal residue" evidence="7">
    <location>
        <position position="1"/>
    </location>
</feature>
<keyword evidence="5" id="KW-0732">Signal</keyword>
<evidence type="ECO:0000256" key="3">
    <source>
        <dbReference type="ARBA" id="ARBA00023157"/>
    </source>
</evidence>
<dbReference type="Pfam" id="PF11938">
    <property type="entry name" value="DUF3456"/>
    <property type="match status" value="1"/>
</dbReference>
<evidence type="ECO:0000256" key="2">
    <source>
        <dbReference type="ARBA" id="ARBA00022837"/>
    </source>
</evidence>
<dbReference type="PROSITE" id="PS00022">
    <property type="entry name" value="EGF_1"/>
    <property type="match status" value="1"/>
</dbReference>
<dbReference type="AlphaFoldDB" id="V4BF75"/>
<evidence type="ECO:0000259" key="6">
    <source>
        <dbReference type="PROSITE" id="PS50026"/>
    </source>
</evidence>
<organism evidence="7 8">
    <name type="scientific">Lottia gigantea</name>
    <name type="common">Giant owl limpet</name>
    <dbReference type="NCBI Taxonomy" id="225164"/>
    <lineage>
        <taxon>Eukaryota</taxon>
        <taxon>Metazoa</taxon>
        <taxon>Spiralia</taxon>
        <taxon>Lophotrochozoa</taxon>
        <taxon>Mollusca</taxon>
        <taxon>Gastropoda</taxon>
        <taxon>Patellogastropoda</taxon>
        <taxon>Lottioidea</taxon>
        <taxon>Lottiidae</taxon>
        <taxon>Lottia</taxon>
    </lineage>
</organism>
<dbReference type="SMART" id="SM00261">
    <property type="entry name" value="FU"/>
    <property type="match status" value="1"/>
</dbReference>
<protein>
    <recommendedName>
        <fullName evidence="6">EGF-like domain-containing protein</fullName>
    </recommendedName>
</protein>
<gene>
    <name evidence="7" type="ORF">LOTGIDRAFT_75888</name>
</gene>
<dbReference type="OrthoDB" id="19903at2759"/>
<dbReference type="InterPro" id="IPR000742">
    <property type="entry name" value="EGF"/>
</dbReference>
<dbReference type="GO" id="GO:0005509">
    <property type="term" value="F:calcium ion binding"/>
    <property type="evidence" value="ECO:0007669"/>
    <property type="project" value="InterPro"/>
</dbReference>
<accession>V4BF75</accession>
<keyword evidence="3 4" id="KW-1015">Disulfide bond</keyword>
<dbReference type="RefSeq" id="XP_009061689.1">
    <property type="nucleotide sequence ID" value="XM_009063441.1"/>
</dbReference>
<comment type="caution">
    <text evidence="4">Lacks conserved residue(s) required for the propagation of feature annotation.</text>
</comment>
<evidence type="ECO:0000313" key="8">
    <source>
        <dbReference type="Proteomes" id="UP000030746"/>
    </source>
</evidence>